<protein>
    <submittedName>
        <fullName evidence="2">Uncharacterized protein</fullName>
    </submittedName>
</protein>
<dbReference type="EMBL" id="JBBNAF010000008">
    <property type="protein sequence ID" value="KAK9121651.1"/>
    <property type="molecule type" value="Genomic_DNA"/>
</dbReference>
<keyword evidence="3" id="KW-1185">Reference proteome</keyword>
<accession>A0AAP0IW68</accession>
<dbReference type="Proteomes" id="UP001420932">
    <property type="component" value="Unassembled WGS sequence"/>
</dbReference>
<name>A0AAP0IW68_9MAGN</name>
<evidence type="ECO:0000313" key="3">
    <source>
        <dbReference type="Proteomes" id="UP001420932"/>
    </source>
</evidence>
<evidence type="ECO:0000313" key="2">
    <source>
        <dbReference type="EMBL" id="KAK9121651.1"/>
    </source>
</evidence>
<comment type="caution">
    <text evidence="2">The sequence shown here is derived from an EMBL/GenBank/DDBJ whole genome shotgun (WGS) entry which is preliminary data.</text>
</comment>
<gene>
    <name evidence="2" type="ORF">Syun_019268</name>
</gene>
<proteinExistence type="predicted"/>
<feature type="region of interest" description="Disordered" evidence="1">
    <location>
        <begin position="29"/>
        <end position="56"/>
    </location>
</feature>
<reference evidence="2 3" key="1">
    <citation type="submission" date="2024-01" db="EMBL/GenBank/DDBJ databases">
        <title>Genome assemblies of Stephania.</title>
        <authorList>
            <person name="Yang L."/>
        </authorList>
    </citation>
    <scope>NUCLEOTIDE SEQUENCE [LARGE SCALE GENOMIC DNA]</scope>
    <source>
        <strain evidence="2">YNDBR</strain>
        <tissue evidence="2">Leaf</tissue>
    </source>
</reference>
<organism evidence="2 3">
    <name type="scientific">Stephania yunnanensis</name>
    <dbReference type="NCBI Taxonomy" id="152371"/>
    <lineage>
        <taxon>Eukaryota</taxon>
        <taxon>Viridiplantae</taxon>
        <taxon>Streptophyta</taxon>
        <taxon>Embryophyta</taxon>
        <taxon>Tracheophyta</taxon>
        <taxon>Spermatophyta</taxon>
        <taxon>Magnoliopsida</taxon>
        <taxon>Ranunculales</taxon>
        <taxon>Menispermaceae</taxon>
        <taxon>Menispermoideae</taxon>
        <taxon>Cissampelideae</taxon>
        <taxon>Stephania</taxon>
    </lineage>
</organism>
<dbReference type="AlphaFoldDB" id="A0AAP0IW68"/>
<sequence length="56" mass="6285">MVPRLEFDSVAEQLRQVVAFMHRQFGMTIDGAGLSQPPPPPPPHNHHLMSSSSHRK</sequence>
<evidence type="ECO:0000256" key="1">
    <source>
        <dbReference type="SAM" id="MobiDB-lite"/>
    </source>
</evidence>